<accession>A0A0A2LMI5</accession>
<evidence type="ECO:0000259" key="1">
    <source>
        <dbReference type="Pfam" id="PF09832"/>
    </source>
</evidence>
<keyword evidence="3" id="KW-1185">Reference proteome</keyword>
<organism evidence="2 3">
    <name type="scientific">Flavobacterium beibuense F44-8</name>
    <dbReference type="NCBI Taxonomy" id="1406840"/>
    <lineage>
        <taxon>Bacteria</taxon>
        <taxon>Pseudomonadati</taxon>
        <taxon>Bacteroidota</taxon>
        <taxon>Flavobacteriia</taxon>
        <taxon>Flavobacteriales</taxon>
        <taxon>Flavobacteriaceae</taxon>
        <taxon>Flavobacterium</taxon>
    </lineage>
</organism>
<dbReference type="EMBL" id="JRLV01000010">
    <property type="protein sequence ID" value="KGO80403.1"/>
    <property type="molecule type" value="Genomic_DNA"/>
</dbReference>
<dbReference type="STRING" id="1406840.Q763_10310"/>
<protein>
    <recommendedName>
        <fullName evidence="1">DUF2059 domain-containing protein</fullName>
    </recommendedName>
</protein>
<dbReference type="RefSeq" id="WP_035133846.1">
    <property type="nucleotide sequence ID" value="NZ_JRLV01000010.1"/>
</dbReference>
<gene>
    <name evidence="2" type="ORF">Q763_10310</name>
</gene>
<dbReference type="Proteomes" id="UP000030129">
    <property type="component" value="Unassembled WGS sequence"/>
</dbReference>
<dbReference type="Pfam" id="PF09832">
    <property type="entry name" value="DUF2059"/>
    <property type="match status" value="1"/>
</dbReference>
<name>A0A0A2LMI5_9FLAO</name>
<comment type="caution">
    <text evidence="2">The sequence shown here is derived from an EMBL/GenBank/DDBJ whole genome shotgun (WGS) entry which is preliminary data.</text>
</comment>
<reference evidence="2 3" key="1">
    <citation type="submission" date="2013-09" db="EMBL/GenBank/DDBJ databases">
        <authorList>
            <person name="Zeng Z."/>
            <person name="Chen C."/>
        </authorList>
    </citation>
    <scope>NUCLEOTIDE SEQUENCE [LARGE SCALE GENOMIC DNA]</scope>
    <source>
        <strain evidence="2 3">F44-8</strain>
    </source>
</reference>
<evidence type="ECO:0000313" key="3">
    <source>
        <dbReference type="Proteomes" id="UP000030129"/>
    </source>
</evidence>
<proteinExistence type="predicted"/>
<dbReference type="InterPro" id="IPR018637">
    <property type="entry name" value="DUF2059"/>
</dbReference>
<feature type="domain" description="DUF2059" evidence="1">
    <location>
        <begin position="70"/>
        <end position="106"/>
    </location>
</feature>
<dbReference type="AlphaFoldDB" id="A0A0A2LMI5"/>
<sequence length="138" mass="16389">MKKIFLSGILLFSYHVTSAQDTSFKEDVSKLVEITVDTKDMSLMRRALSVRLNAKEKENFNKDYDVIVSEFTSDIEKYYMDKYTHDEIQQLLAFYKTPVGKKFLSDKRLLVENDFPDEYPLGMEIYKMKKKEKEKKEE</sequence>
<evidence type="ECO:0000313" key="2">
    <source>
        <dbReference type="EMBL" id="KGO80403.1"/>
    </source>
</evidence>